<dbReference type="InterPro" id="IPR011054">
    <property type="entry name" value="Rudment_hybrid_motif"/>
</dbReference>
<evidence type="ECO:0000313" key="11">
    <source>
        <dbReference type="EMBL" id="GJM61964.1"/>
    </source>
</evidence>
<keyword evidence="6" id="KW-0092">Biotin</keyword>
<dbReference type="Pfam" id="PF02785">
    <property type="entry name" value="Biotin_carb_C"/>
    <property type="match status" value="1"/>
</dbReference>
<evidence type="ECO:0000259" key="8">
    <source>
        <dbReference type="PROSITE" id="PS50968"/>
    </source>
</evidence>
<keyword evidence="4 7" id="KW-0067">ATP-binding</keyword>
<dbReference type="InterPro" id="IPR011053">
    <property type="entry name" value="Single_hybrid_motif"/>
</dbReference>
<dbReference type="FunFam" id="3.30.470.20:FF:000028">
    <property type="entry name" value="Methylcrotonoyl-CoA carboxylase subunit alpha, mitochondrial"/>
    <property type="match status" value="1"/>
</dbReference>
<evidence type="ECO:0000313" key="12">
    <source>
        <dbReference type="Proteomes" id="UP001310022"/>
    </source>
</evidence>
<reference evidence="11 12" key="1">
    <citation type="submission" date="2021-12" db="EMBL/GenBank/DDBJ databases">
        <title>Genome sequencing of bacteria with rrn-lacking chromosome and rrn-plasmid.</title>
        <authorList>
            <person name="Anda M."/>
            <person name="Iwasaki W."/>
        </authorList>
    </citation>
    <scope>NUCLEOTIDE SEQUENCE [LARGE SCALE GENOMIC DNA]</scope>
    <source>
        <strain evidence="11 12">NBRC 15940</strain>
    </source>
</reference>
<dbReference type="InterPro" id="IPR005482">
    <property type="entry name" value="Biotin_COase_C"/>
</dbReference>
<keyword evidence="3 7" id="KW-0547">Nucleotide-binding</keyword>
<dbReference type="NCBIfam" id="NF006367">
    <property type="entry name" value="PRK08591.1"/>
    <property type="match status" value="1"/>
</dbReference>
<dbReference type="InterPro" id="IPR016185">
    <property type="entry name" value="PreATP-grasp_dom_sf"/>
</dbReference>
<sequence>MNPKPIYKILIANRGEIARRIIRTCHKLGIKTVAIFSDADRREAFVKEADEAIALGGNRPDESYLKQDLIIEAAKNAGADAIHPGFGFLSENTDFAQKCAAAGINFIGPHAEAIRLMGDKKTAKQLMAKHEVPVIPGYDGDDQSIKTLSAEAEKIGYPVLLKATAGGGGKGMRVVNEAKEFPSALEAAKREAKAAFGNDSMLLEKYFTSSRHIEFQIFGDQHGNALHLFERDCTIQRRHQKIVEESPSPALDPVTRGRMAHAAVAAAKALNYDNAGTVEFLFAPDQSFYFLEVNTRLQVEHPVTELITGLDLVEWQILVAQGLALPLEQEDIQQKGHALEVRLYAEDPAKDFFPQTGKILDFHCPDHPKIRVDAGIETGSEVGIFYDPMIAKVITHGKDRQESMRLMSYALENTSLVGVTNNIAFLNAIMKHEVFQKGDFDTSFLVKHPIKTPTDPRFLEEALCVTLIYEWQERSKKQPYFRHVPSGWRNNLSMLQKISYKIDQEVYPMEYKRIEAHTLECLLGEKVFTTEIIDKEEDRWIIQINGLRRKWRIFTEGNAYFLHSPSFGAIKINTVPRYPSSESNSGKDDYTAPMPGQIVKVMVQQGDSIKAGDPLVVLSSMKMENTIFAHSEGVIDEVFVEENGMVESDKVLLTLK</sequence>
<dbReference type="Pfam" id="PF00289">
    <property type="entry name" value="Biotin_carb_N"/>
    <property type="match status" value="1"/>
</dbReference>
<dbReference type="FunFam" id="3.30.1490.20:FF:000003">
    <property type="entry name" value="acetyl-CoA carboxylase isoform X1"/>
    <property type="match status" value="1"/>
</dbReference>
<dbReference type="GO" id="GO:0016874">
    <property type="term" value="F:ligase activity"/>
    <property type="evidence" value="ECO:0007669"/>
    <property type="project" value="UniProtKB-KW"/>
</dbReference>
<keyword evidence="5" id="KW-0809">Transit peptide</keyword>
<dbReference type="EMBL" id="BQKE01000001">
    <property type="protein sequence ID" value="GJM61964.1"/>
    <property type="molecule type" value="Genomic_DNA"/>
</dbReference>
<dbReference type="PROSITE" id="PS50975">
    <property type="entry name" value="ATP_GRASP"/>
    <property type="match status" value="1"/>
</dbReference>
<dbReference type="FunFam" id="2.40.50.100:FF:000003">
    <property type="entry name" value="Acetyl-CoA carboxylase biotin carboxyl carrier protein"/>
    <property type="match status" value="1"/>
</dbReference>
<evidence type="ECO:0000256" key="3">
    <source>
        <dbReference type="ARBA" id="ARBA00022741"/>
    </source>
</evidence>
<evidence type="ECO:0000256" key="2">
    <source>
        <dbReference type="ARBA" id="ARBA00022598"/>
    </source>
</evidence>
<dbReference type="SMART" id="SM00878">
    <property type="entry name" value="Biotin_carb_C"/>
    <property type="match status" value="1"/>
</dbReference>
<dbReference type="PROSITE" id="PS00867">
    <property type="entry name" value="CPSASE_2"/>
    <property type="match status" value="1"/>
</dbReference>
<feature type="domain" description="Biotin carboxylation" evidence="10">
    <location>
        <begin position="5"/>
        <end position="450"/>
    </location>
</feature>
<dbReference type="Gene3D" id="3.30.470.20">
    <property type="entry name" value="ATP-grasp fold, B domain"/>
    <property type="match status" value="1"/>
</dbReference>
<name>A0AAN4VXN8_9BACT</name>
<dbReference type="RefSeq" id="WP_338237384.1">
    <property type="nucleotide sequence ID" value="NZ_BQKE01000001.1"/>
</dbReference>
<dbReference type="InterPro" id="IPR011761">
    <property type="entry name" value="ATP-grasp"/>
</dbReference>
<accession>A0AAN4VXN8</accession>
<evidence type="ECO:0000259" key="9">
    <source>
        <dbReference type="PROSITE" id="PS50975"/>
    </source>
</evidence>
<feature type="domain" description="Lipoyl-binding" evidence="8">
    <location>
        <begin position="579"/>
        <end position="656"/>
    </location>
</feature>
<dbReference type="GO" id="GO:0005524">
    <property type="term" value="F:ATP binding"/>
    <property type="evidence" value="ECO:0007669"/>
    <property type="project" value="UniProtKB-UniRule"/>
</dbReference>
<keyword evidence="2" id="KW-0436">Ligase</keyword>
<comment type="caution">
    <text evidence="11">The sequence shown here is derived from an EMBL/GenBank/DDBJ whole genome shotgun (WGS) entry which is preliminary data.</text>
</comment>
<evidence type="ECO:0000256" key="7">
    <source>
        <dbReference type="PROSITE-ProRule" id="PRU00409"/>
    </source>
</evidence>
<evidence type="ECO:0000259" key="10">
    <source>
        <dbReference type="PROSITE" id="PS50979"/>
    </source>
</evidence>
<keyword evidence="12" id="KW-1185">Reference proteome</keyword>
<dbReference type="PROSITE" id="PS50968">
    <property type="entry name" value="BIOTINYL_LIPOYL"/>
    <property type="match status" value="1"/>
</dbReference>
<dbReference type="InterPro" id="IPR050856">
    <property type="entry name" value="Biotin_carboxylase_complex"/>
</dbReference>
<dbReference type="SUPFAM" id="SSF56059">
    <property type="entry name" value="Glutathione synthetase ATP-binding domain-like"/>
    <property type="match status" value="1"/>
</dbReference>
<dbReference type="CDD" id="cd06850">
    <property type="entry name" value="biotinyl_domain"/>
    <property type="match status" value="1"/>
</dbReference>
<evidence type="ECO:0000256" key="1">
    <source>
        <dbReference type="ARBA" id="ARBA00001953"/>
    </source>
</evidence>
<protein>
    <submittedName>
        <fullName evidence="11">Acetyl/propionyl-CoA carboxylase subunit alpha</fullName>
    </submittedName>
</protein>
<evidence type="ECO:0000256" key="5">
    <source>
        <dbReference type="ARBA" id="ARBA00022946"/>
    </source>
</evidence>
<dbReference type="Pfam" id="PF02786">
    <property type="entry name" value="CPSase_L_D2"/>
    <property type="match status" value="1"/>
</dbReference>
<feature type="domain" description="ATP-grasp" evidence="9">
    <location>
        <begin position="124"/>
        <end position="321"/>
    </location>
</feature>
<dbReference type="PROSITE" id="PS00866">
    <property type="entry name" value="CPSASE_1"/>
    <property type="match status" value="1"/>
</dbReference>
<proteinExistence type="predicted"/>
<comment type="cofactor">
    <cofactor evidence="1">
        <name>biotin</name>
        <dbReference type="ChEBI" id="CHEBI:57586"/>
    </cofactor>
</comment>
<dbReference type="InterPro" id="IPR000089">
    <property type="entry name" value="Biotin_lipoyl"/>
</dbReference>
<dbReference type="SUPFAM" id="SSF51246">
    <property type="entry name" value="Rudiment single hybrid motif"/>
    <property type="match status" value="1"/>
</dbReference>
<organism evidence="11 12">
    <name type="scientific">Persicobacter diffluens</name>
    <dbReference type="NCBI Taxonomy" id="981"/>
    <lineage>
        <taxon>Bacteria</taxon>
        <taxon>Pseudomonadati</taxon>
        <taxon>Bacteroidota</taxon>
        <taxon>Cytophagia</taxon>
        <taxon>Cytophagales</taxon>
        <taxon>Persicobacteraceae</taxon>
        <taxon>Persicobacter</taxon>
    </lineage>
</organism>
<dbReference type="InterPro" id="IPR005479">
    <property type="entry name" value="CPAse_ATP-bd"/>
</dbReference>
<dbReference type="InterPro" id="IPR011764">
    <property type="entry name" value="Biotin_carboxylation_dom"/>
</dbReference>
<dbReference type="Proteomes" id="UP001310022">
    <property type="component" value="Unassembled WGS sequence"/>
</dbReference>
<dbReference type="PANTHER" id="PTHR18866:SF33">
    <property type="entry name" value="METHYLCROTONOYL-COA CARBOXYLASE SUBUNIT ALPHA, MITOCHONDRIAL-RELATED"/>
    <property type="match status" value="1"/>
</dbReference>
<dbReference type="FunFam" id="3.40.50.20:FF:000010">
    <property type="entry name" value="Propionyl-CoA carboxylase subunit alpha"/>
    <property type="match status" value="1"/>
</dbReference>
<dbReference type="SUPFAM" id="SSF52440">
    <property type="entry name" value="PreATP-grasp domain"/>
    <property type="match status" value="1"/>
</dbReference>
<dbReference type="Pfam" id="PF00364">
    <property type="entry name" value="Biotin_lipoyl"/>
    <property type="match status" value="1"/>
</dbReference>
<evidence type="ECO:0000256" key="6">
    <source>
        <dbReference type="ARBA" id="ARBA00023267"/>
    </source>
</evidence>
<dbReference type="SUPFAM" id="SSF51230">
    <property type="entry name" value="Single hybrid motif"/>
    <property type="match status" value="1"/>
</dbReference>
<gene>
    <name evidence="11" type="ORF">PEDI_25160</name>
</gene>
<dbReference type="InterPro" id="IPR005481">
    <property type="entry name" value="BC-like_N"/>
</dbReference>
<dbReference type="AlphaFoldDB" id="A0AAN4VXN8"/>
<dbReference type="PANTHER" id="PTHR18866">
    <property type="entry name" value="CARBOXYLASE:PYRUVATE/ACETYL-COA/PROPIONYL-COA CARBOXYLASE"/>
    <property type="match status" value="1"/>
</dbReference>
<dbReference type="PROSITE" id="PS50979">
    <property type="entry name" value="BC"/>
    <property type="match status" value="1"/>
</dbReference>
<dbReference type="GO" id="GO:0046872">
    <property type="term" value="F:metal ion binding"/>
    <property type="evidence" value="ECO:0007669"/>
    <property type="project" value="InterPro"/>
</dbReference>
<dbReference type="Gene3D" id="2.40.50.100">
    <property type="match status" value="1"/>
</dbReference>
<evidence type="ECO:0000256" key="4">
    <source>
        <dbReference type="ARBA" id="ARBA00022840"/>
    </source>
</evidence>